<dbReference type="EMBL" id="UINC01042372">
    <property type="protein sequence ID" value="SVB44921.1"/>
    <property type="molecule type" value="Genomic_DNA"/>
</dbReference>
<dbReference type="InterPro" id="IPR006145">
    <property type="entry name" value="PsdUridine_synth_RsuA/RluA"/>
</dbReference>
<dbReference type="InterPro" id="IPR036986">
    <property type="entry name" value="S4_RNA-bd_sf"/>
</dbReference>
<dbReference type="PANTHER" id="PTHR21600:SF44">
    <property type="entry name" value="RIBOSOMAL LARGE SUBUNIT PSEUDOURIDINE SYNTHASE D"/>
    <property type="match status" value="1"/>
</dbReference>
<dbReference type="InterPro" id="IPR050188">
    <property type="entry name" value="RluA_PseudoU_synthase"/>
</dbReference>
<dbReference type="Gene3D" id="3.30.2350.10">
    <property type="entry name" value="Pseudouridine synthase"/>
    <property type="match status" value="1"/>
</dbReference>
<dbReference type="InterPro" id="IPR002942">
    <property type="entry name" value="S4_RNA-bd"/>
</dbReference>
<dbReference type="GO" id="GO:0003723">
    <property type="term" value="F:RNA binding"/>
    <property type="evidence" value="ECO:0007669"/>
    <property type="project" value="InterPro"/>
</dbReference>
<dbReference type="CDD" id="cd02869">
    <property type="entry name" value="PseudoU_synth_RluA_like"/>
    <property type="match status" value="1"/>
</dbReference>
<comment type="similarity">
    <text evidence="1">Belongs to the pseudouridine synthase RluA family.</text>
</comment>
<evidence type="ECO:0000313" key="4">
    <source>
        <dbReference type="EMBL" id="SVB44921.1"/>
    </source>
</evidence>
<gene>
    <name evidence="4" type="ORF">METZ01_LOCUS197775</name>
</gene>
<sequence>MSDFYNLKVNINKAESTKRLDKALTNILGKFSRSHIKILIENGNVKKNNKIINDPSYIVKEGEIFEVSLVYIRPKKYEPEELKLEIIYEDEDLLVINKKAGMVTHPAPGNENGTLVNALLYYTKNKLSKINNNSRPGIVHRLDKDTSGLMVVAKNDYTHLSLSEQFKSHTITRKYQALV</sequence>
<keyword evidence="2" id="KW-0413">Isomerase</keyword>
<name>A0A382E4I9_9ZZZZ</name>
<dbReference type="GO" id="GO:0000455">
    <property type="term" value="P:enzyme-directed rRNA pseudouridine synthesis"/>
    <property type="evidence" value="ECO:0007669"/>
    <property type="project" value="TreeGrafter"/>
</dbReference>
<reference evidence="4" key="1">
    <citation type="submission" date="2018-05" db="EMBL/GenBank/DDBJ databases">
        <authorList>
            <person name="Lanie J.A."/>
            <person name="Ng W.-L."/>
            <person name="Kazmierczak K.M."/>
            <person name="Andrzejewski T.M."/>
            <person name="Davidsen T.M."/>
            <person name="Wayne K.J."/>
            <person name="Tettelin H."/>
            <person name="Glass J.I."/>
            <person name="Rusch D."/>
            <person name="Podicherti R."/>
            <person name="Tsui H.-C.T."/>
            <person name="Winkler M.E."/>
        </authorList>
    </citation>
    <scope>NUCLEOTIDE SEQUENCE</scope>
</reference>
<dbReference type="GO" id="GO:0009982">
    <property type="term" value="F:pseudouridine synthase activity"/>
    <property type="evidence" value="ECO:0007669"/>
    <property type="project" value="InterPro"/>
</dbReference>
<dbReference type="Pfam" id="PF00849">
    <property type="entry name" value="PseudoU_synth_2"/>
    <property type="match status" value="1"/>
</dbReference>
<dbReference type="SMART" id="SM00363">
    <property type="entry name" value="S4"/>
    <property type="match status" value="1"/>
</dbReference>
<evidence type="ECO:0000259" key="3">
    <source>
        <dbReference type="SMART" id="SM00363"/>
    </source>
</evidence>
<dbReference type="PANTHER" id="PTHR21600">
    <property type="entry name" value="MITOCHONDRIAL RNA PSEUDOURIDINE SYNTHASE"/>
    <property type="match status" value="1"/>
</dbReference>
<organism evidence="4">
    <name type="scientific">marine metagenome</name>
    <dbReference type="NCBI Taxonomy" id="408172"/>
    <lineage>
        <taxon>unclassified sequences</taxon>
        <taxon>metagenomes</taxon>
        <taxon>ecological metagenomes</taxon>
    </lineage>
</organism>
<feature type="domain" description="RNA-binding S4" evidence="3">
    <location>
        <begin position="18"/>
        <end position="79"/>
    </location>
</feature>
<dbReference type="Gene3D" id="3.10.290.10">
    <property type="entry name" value="RNA-binding S4 domain"/>
    <property type="match status" value="1"/>
</dbReference>
<dbReference type="CDD" id="cd00165">
    <property type="entry name" value="S4"/>
    <property type="match status" value="1"/>
</dbReference>
<dbReference type="InterPro" id="IPR006224">
    <property type="entry name" value="PsdUridine_synth_RluA-like_CS"/>
</dbReference>
<dbReference type="PROSITE" id="PS01129">
    <property type="entry name" value="PSI_RLU"/>
    <property type="match status" value="1"/>
</dbReference>
<evidence type="ECO:0000256" key="1">
    <source>
        <dbReference type="ARBA" id="ARBA00010876"/>
    </source>
</evidence>
<proteinExistence type="inferred from homology"/>
<accession>A0A382E4I9</accession>
<dbReference type="Pfam" id="PF01479">
    <property type="entry name" value="S4"/>
    <property type="match status" value="1"/>
</dbReference>
<protein>
    <recommendedName>
        <fullName evidence="3">RNA-binding S4 domain-containing protein</fullName>
    </recommendedName>
</protein>
<feature type="non-terminal residue" evidence="4">
    <location>
        <position position="179"/>
    </location>
</feature>
<dbReference type="InterPro" id="IPR020103">
    <property type="entry name" value="PsdUridine_synth_cat_dom_sf"/>
</dbReference>
<dbReference type="SUPFAM" id="SSF55174">
    <property type="entry name" value="Alpha-L RNA-binding motif"/>
    <property type="match status" value="1"/>
</dbReference>
<evidence type="ECO:0000256" key="2">
    <source>
        <dbReference type="ARBA" id="ARBA00023235"/>
    </source>
</evidence>
<dbReference type="AlphaFoldDB" id="A0A382E4I9"/>
<dbReference type="SUPFAM" id="SSF55120">
    <property type="entry name" value="Pseudouridine synthase"/>
    <property type="match status" value="1"/>
</dbReference>
<dbReference type="PROSITE" id="PS50889">
    <property type="entry name" value="S4"/>
    <property type="match status" value="1"/>
</dbReference>